<keyword evidence="3" id="KW-1185">Reference proteome</keyword>
<dbReference type="PATRIC" id="fig|284581.3.peg.3421"/>
<protein>
    <recommendedName>
        <fullName evidence="1">DUF2529 domain-containing protein</fullName>
    </recommendedName>
</protein>
<evidence type="ECO:0000313" key="3">
    <source>
        <dbReference type="Proteomes" id="UP000037558"/>
    </source>
</evidence>
<evidence type="ECO:0000313" key="2">
    <source>
        <dbReference type="EMBL" id="KOO37302.1"/>
    </source>
</evidence>
<gene>
    <name evidence="2" type="ORF">AMD01_22815</name>
</gene>
<accession>A0A0M0KFE2</accession>
<dbReference type="RefSeq" id="WP_053403741.1">
    <property type="nucleotide sequence ID" value="NZ_JAUKEN010000003.1"/>
</dbReference>
<reference evidence="3" key="1">
    <citation type="submission" date="2015-08" db="EMBL/GenBank/DDBJ databases">
        <title>Fjat-14210 dsm16467.</title>
        <authorList>
            <person name="Liu B."/>
            <person name="Wang J."/>
            <person name="Zhu Y."/>
            <person name="Liu G."/>
            <person name="Chen Q."/>
            <person name="Chen Z."/>
            <person name="Lan J."/>
            <person name="Che J."/>
            <person name="Ge C."/>
            <person name="Shi H."/>
            <person name="Pan Z."/>
            <person name="Liu X."/>
        </authorList>
    </citation>
    <scope>NUCLEOTIDE SEQUENCE [LARGE SCALE GENOMIC DNA]</scope>
    <source>
        <strain evidence="3">DSM 16467</strain>
    </source>
</reference>
<dbReference type="Proteomes" id="UP000037558">
    <property type="component" value="Unassembled WGS sequence"/>
</dbReference>
<feature type="domain" description="DUF2529" evidence="1">
    <location>
        <begin position="1"/>
        <end position="172"/>
    </location>
</feature>
<dbReference type="EMBL" id="LILC01000037">
    <property type="protein sequence ID" value="KOO37302.1"/>
    <property type="molecule type" value="Genomic_DNA"/>
</dbReference>
<dbReference type="InterPro" id="IPR019676">
    <property type="entry name" value="DUF2529"/>
</dbReference>
<dbReference type="AlphaFoldDB" id="A0A0M0KFE2"/>
<dbReference type="OrthoDB" id="2737584at2"/>
<sequence>MLKIFTTQLSGYFKRIEEKEEFNIEDAARLLSQAIVGDGNVYVYGAREMKSVMFEALESEEPLQGAKPLLTMENLDNVTPADRVLLVSRFSDDQESIIIAKKLAEKSIPLVGMSALRASEDETLDQVVDVHIDTKLTKPLIPDEEGNRYGFPAVMTSLYAYYAVSLTMKEIISEYE</sequence>
<name>A0A0M0KFE2_9BACI</name>
<comment type="caution">
    <text evidence="2">The sequence shown here is derived from an EMBL/GenBank/DDBJ whole genome shotgun (WGS) entry which is preliminary data.</text>
</comment>
<evidence type="ECO:0000259" key="1">
    <source>
        <dbReference type="Pfam" id="PF10740"/>
    </source>
</evidence>
<dbReference type="STRING" id="284581.AMD01_22815"/>
<organism evidence="2 3">
    <name type="scientific">Priestia koreensis</name>
    <dbReference type="NCBI Taxonomy" id="284581"/>
    <lineage>
        <taxon>Bacteria</taxon>
        <taxon>Bacillati</taxon>
        <taxon>Bacillota</taxon>
        <taxon>Bacilli</taxon>
        <taxon>Bacillales</taxon>
        <taxon>Bacillaceae</taxon>
        <taxon>Priestia</taxon>
    </lineage>
</organism>
<dbReference type="Gene3D" id="3.40.50.10490">
    <property type="entry name" value="Glucose-6-phosphate isomerase like protein, domain 1"/>
    <property type="match status" value="1"/>
</dbReference>
<dbReference type="Pfam" id="PF10740">
    <property type="entry name" value="DUF2529"/>
    <property type="match status" value="1"/>
</dbReference>
<proteinExistence type="predicted"/>